<feature type="compositionally biased region" description="Basic and acidic residues" evidence="1">
    <location>
        <begin position="23"/>
        <end position="35"/>
    </location>
</feature>
<dbReference type="AlphaFoldDB" id="A0A9N8WY64"/>
<feature type="compositionally biased region" description="Basic and acidic residues" evidence="1">
    <location>
        <begin position="44"/>
        <end position="53"/>
    </location>
</feature>
<dbReference type="Proteomes" id="UP000746612">
    <property type="component" value="Unassembled WGS sequence"/>
</dbReference>
<evidence type="ECO:0000313" key="2">
    <source>
        <dbReference type="EMBL" id="CAG2003995.1"/>
    </source>
</evidence>
<feature type="compositionally biased region" description="Basic and acidic residues" evidence="1">
    <location>
        <begin position="1"/>
        <end position="13"/>
    </location>
</feature>
<comment type="caution">
    <text evidence="2">The sequence shown here is derived from an EMBL/GenBank/DDBJ whole genome shotgun (WGS) entry which is preliminary data.</text>
</comment>
<evidence type="ECO:0000256" key="1">
    <source>
        <dbReference type="SAM" id="MobiDB-lite"/>
    </source>
</evidence>
<accession>A0A9N8WY64</accession>
<evidence type="ECO:0000313" key="3">
    <source>
        <dbReference type="Proteomes" id="UP000746612"/>
    </source>
</evidence>
<organism evidence="2 3">
    <name type="scientific">Gibberella zeae</name>
    <name type="common">Wheat head blight fungus</name>
    <name type="synonym">Fusarium graminearum</name>
    <dbReference type="NCBI Taxonomy" id="5518"/>
    <lineage>
        <taxon>Eukaryota</taxon>
        <taxon>Fungi</taxon>
        <taxon>Dikarya</taxon>
        <taxon>Ascomycota</taxon>
        <taxon>Pezizomycotina</taxon>
        <taxon>Sordariomycetes</taxon>
        <taxon>Hypocreomycetidae</taxon>
        <taxon>Hypocreales</taxon>
        <taxon>Nectriaceae</taxon>
        <taxon>Fusarium</taxon>
    </lineage>
</organism>
<name>A0A9N8WY64_GIBZA</name>
<dbReference type="EMBL" id="CAJPIJ010000179">
    <property type="protein sequence ID" value="CAG2003995.1"/>
    <property type="molecule type" value="Genomic_DNA"/>
</dbReference>
<protein>
    <submittedName>
        <fullName evidence="2">Uncharacterized protein</fullName>
    </submittedName>
</protein>
<proteinExistence type="predicted"/>
<feature type="region of interest" description="Disordered" evidence="1">
    <location>
        <begin position="1"/>
        <end position="62"/>
    </location>
</feature>
<reference evidence="2" key="1">
    <citation type="submission" date="2021-03" db="EMBL/GenBank/DDBJ databases">
        <authorList>
            <person name="Alouane T."/>
            <person name="Langin T."/>
            <person name="Bonhomme L."/>
        </authorList>
    </citation>
    <scope>NUCLEOTIDE SEQUENCE</scope>
    <source>
        <strain evidence="2">MDC_Fg202</strain>
    </source>
</reference>
<sequence length="62" mass="7141">MDTSNDETKKDGMEEPVDIQPITKEETDDSSHRQSVDMSQVVRRATDEERKNFGLEPFSPQK</sequence>
<gene>
    <name evidence="2" type="ORF">MDCFG202_LOCUS495259</name>
</gene>